<dbReference type="Pfam" id="PF01042">
    <property type="entry name" value="Ribonuc_L-PSP"/>
    <property type="match status" value="1"/>
</dbReference>
<dbReference type="STRING" id="314265.R2601_12036"/>
<dbReference type="InterPro" id="IPR006175">
    <property type="entry name" value="YjgF/YER057c/UK114"/>
</dbReference>
<dbReference type="HOGENOM" id="CLU_100715_6_0_5"/>
<gene>
    <name evidence="1" type="ORF">R2601_12036</name>
</gene>
<sequence length="117" mass="12875">MSEITRVRGPYKGRNSGTAFNGMGWAVATTQVETDDVHDQTASTLARIDEILAEMGTDKTRILNATIYVTDIATKDEMDRAWCDWIGDDPQHWPQRACVETGLAAGHRVEIVVVAAL</sequence>
<evidence type="ECO:0000313" key="1">
    <source>
        <dbReference type="EMBL" id="EAU43891.1"/>
    </source>
</evidence>
<protein>
    <submittedName>
        <fullName evidence="1">Endoribonuclease L-PSP</fullName>
    </submittedName>
</protein>
<accession>Q0FI66</accession>
<dbReference type="Gene3D" id="3.30.1330.40">
    <property type="entry name" value="RutC-like"/>
    <property type="match status" value="1"/>
</dbReference>
<dbReference type="PANTHER" id="PTHR47328">
    <property type="match status" value="1"/>
</dbReference>
<dbReference type="RefSeq" id="WP_007794141.1">
    <property type="nucleotide sequence ID" value="NZ_DS022276.1"/>
</dbReference>
<keyword evidence="2" id="KW-1185">Reference proteome</keyword>
<dbReference type="CDD" id="cd06150">
    <property type="entry name" value="YjgF_YER057c_UK114_like_2"/>
    <property type="match status" value="1"/>
</dbReference>
<dbReference type="PANTHER" id="PTHR47328:SF1">
    <property type="entry name" value="RUTC FAMILY PROTEIN YOAB"/>
    <property type="match status" value="1"/>
</dbReference>
<reference evidence="1 2" key="1">
    <citation type="journal article" date="2010" name="J. Bacteriol.">
        <title>Genome sequences of Pelagibaca bermudensis HTCC2601T and Maritimibacter alkaliphilus HTCC2654T, the type strains of two marine Roseobacter genera.</title>
        <authorList>
            <person name="Thrash J.C."/>
            <person name="Cho J.C."/>
            <person name="Ferriera S."/>
            <person name="Johnson J."/>
            <person name="Vergin K.L."/>
            <person name="Giovannoni S.J."/>
        </authorList>
    </citation>
    <scope>NUCLEOTIDE SEQUENCE [LARGE SCALE GENOMIC DNA]</scope>
    <source>
        <strain evidence="2">DSM 26914 / JCM 13377 / KCTC 12554 / HTCC2601</strain>
    </source>
</reference>
<dbReference type="InterPro" id="IPR035709">
    <property type="entry name" value="YoaB-like"/>
</dbReference>
<dbReference type="OrthoDB" id="9803101at2"/>
<dbReference type="InterPro" id="IPR035959">
    <property type="entry name" value="RutC-like_sf"/>
</dbReference>
<evidence type="ECO:0000313" key="2">
    <source>
        <dbReference type="Proteomes" id="UP000006230"/>
    </source>
</evidence>
<comment type="caution">
    <text evidence="1">The sequence shown here is derived from an EMBL/GenBank/DDBJ whole genome shotgun (WGS) entry which is preliminary data.</text>
</comment>
<name>Q0FI66_SALBH</name>
<dbReference type="EMBL" id="AATQ01000062">
    <property type="protein sequence ID" value="EAU43891.1"/>
    <property type="molecule type" value="Genomic_DNA"/>
</dbReference>
<dbReference type="SUPFAM" id="SSF55298">
    <property type="entry name" value="YjgF-like"/>
    <property type="match status" value="1"/>
</dbReference>
<proteinExistence type="predicted"/>
<organism evidence="1 2">
    <name type="scientific">Salipiger bermudensis (strain DSM 26914 / JCM 13377 / KCTC 12554 / HTCC2601)</name>
    <name type="common">Pelagibaca bermudensis</name>
    <dbReference type="NCBI Taxonomy" id="314265"/>
    <lineage>
        <taxon>Bacteria</taxon>
        <taxon>Pseudomonadati</taxon>
        <taxon>Pseudomonadota</taxon>
        <taxon>Alphaproteobacteria</taxon>
        <taxon>Rhodobacterales</taxon>
        <taxon>Roseobacteraceae</taxon>
        <taxon>Salipiger</taxon>
    </lineage>
</organism>
<dbReference type="AlphaFoldDB" id="Q0FI66"/>
<dbReference type="eggNOG" id="COG0251">
    <property type="taxonomic scope" value="Bacteria"/>
</dbReference>
<dbReference type="Proteomes" id="UP000006230">
    <property type="component" value="Unassembled WGS sequence"/>
</dbReference>